<proteinExistence type="inferred from homology"/>
<evidence type="ECO:0008006" key="4">
    <source>
        <dbReference type="Google" id="ProtNLM"/>
    </source>
</evidence>
<dbReference type="Gene3D" id="1.25.40.10">
    <property type="entry name" value="Tetratricopeptide repeat domain"/>
    <property type="match status" value="1"/>
</dbReference>
<name>A0A397UVC4_9GLOM</name>
<dbReference type="PANTHER" id="PTHR11102:SF160">
    <property type="entry name" value="ERAD-ASSOCIATED E3 UBIQUITIN-PROTEIN LIGASE COMPONENT HRD3"/>
    <property type="match status" value="1"/>
</dbReference>
<comment type="caution">
    <text evidence="2">The sequence shown here is derived from an EMBL/GenBank/DDBJ whole genome shotgun (WGS) entry which is preliminary data.</text>
</comment>
<evidence type="ECO:0000313" key="3">
    <source>
        <dbReference type="Proteomes" id="UP000266673"/>
    </source>
</evidence>
<dbReference type="Pfam" id="PF08238">
    <property type="entry name" value="Sel1"/>
    <property type="match status" value="3"/>
</dbReference>
<organism evidence="2 3">
    <name type="scientific">Gigaspora rosea</name>
    <dbReference type="NCBI Taxonomy" id="44941"/>
    <lineage>
        <taxon>Eukaryota</taxon>
        <taxon>Fungi</taxon>
        <taxon>Fungi incertae sedis</taxon>
        <taxon>Mucoromycota</taxon>
        <taxon>Glomeromycotina</taxon>
        <taxon>Glomeromycetes</taxon>
        <taxon>Diversisporales</taxon>
        <taxon>Gigasporaceae</taxon>
        <taxon>Gigaspora</taxon>
    </lineage>
</organism>
<accession>A0A397UVC4</accession>
<sequence>MTAKYWKGHYLSEGYLGEKDLKHACELFKESADYGIAIAQLDYAFSLLKNTTEFDLNVFIEYLTKAANNGNDTAQFSLGDMYLYGKLNCNIDEKLGVKYLKLAALNNHDDAIKILESLGVDVYNDR</sequence>
<gene>
    <name evidence="2" type="ORF">C2G38_2096835</name>
</gene>
<protein>
    <recommendedName>
        <fullName evidence="4">HCP-like protein</fullName>
    </recommendedName>
</protein>
<comment type="similarity">
    <text evidence="1">Belongs to the sel-1 family.</text>
</comment>
<dbReference type="EMBL" id="QKWP01000865">
    <property type="protein sequence ID" value="RIB14085.1"/>
    <property type="molecule type" value="Genomic_DNA"/>
</dbReference>
<dbReference type="InterPro" id="IPR050767">
    <property type="entry name" value="Sel1_AlgK"/>
</dbReference>
<reference evidence="2 3" key="1">
    <citation type="submission" date="2018-06" db="EMBL/GenBank/DDBJ databases">
        <title>Comparative genomics reveals the genomic features of Rhizophagus irregularis, R. cerebriforme, R. diaphanum and Gigaspora rosea, and their symbiotic lifestyle signature.</title>
        <authorList>
            <person name="Morin E."/>
            <person name="San Clemente H."/>
            <person name="Chen E.C.H."/>
            <person name="De La Providencia I."/>
            <person name="Hainaut M."/>
            <person name="Kuo A."/>
            <person name="Kohler A."/>
            <person name="Murat C."/>
            <person name="Tang N."/>
            <person name="Roy S."/>
            <person name="Loubradou J."/>
            <person name="Henrissat B."/>
            <person name="Grigoriev I.V."/>
            <person name="Corradi N."/>
            <person name="Roux C."/>
            <person name="Martin F.M."/>
        </authorList>
    </citation>
    <scope>NUCLEOTIDE SEQUENCE [LARGE SCALE GENOMIC DNA]</scope>
    <source>
        <strain evidence="2 3">DAOM 194757</strain>
    </source>
</reference>
<evidence type="ECO:0000256" key="1">
    <source>
        <dbReference type="ARBA" id="ARBA00038101"/>
    </source>
</evidence>
<dbReference type="SMART" id="SM00671">
    <property type="entry name" value="SEL1"/>
    <property type="match status" value="3"/>
</dbReference>
<dbReference type="Proteomes" id="UP000266673">
    <property type="component" value="Unassembled WGS sequence"/>
</dbReference>
<dbReference type="OrthoDB" id="2397917at2759"/>
<dbReference type="SUPFAM" id="SSF81901">
    <property type="entry name" value="HCP-like"/>
    <property type="match status" value="1"/>
</dbReference>
<feature type="non-terminal residue" evidence="2">
    <location>
        <position position="126"/>
    </location>
</feature>
<dbReference type="AlphaFoldDB" id="A0A397UVC4"/>
<dbReference type="InterPro" id="IPR006597">
    <property type="entry name" value="Sel1-like"/>
</dbReference>
<dbReference type="InterPro" id="IPR011990">
    <property type="entry name" value="TPR-like_helical_dom_sf"/>
</dbReference>
<keyword evidence="3" id="KW-1185">Reference proteome</keyword>
<dbReference type="PANTHER" id="PTHR11102">
    <property type="entry name" value="SEL-1-LIKE PROTEIN"/>
    <property type="match status" value="1"/>
</dbReference>
<evidence type="ECO:0000313" key="2">
    <source>
        <dbReference type="EMBL" id="RIB14085.1"/>
    </source>
</evidence>